<evidence type="ECO:0000313" key="4">
    <source>
        <dbReference type="EMBL" id="KAI3423430.1"/>
    </source>
</evidence>
<dbReference type="GO" id="GO:0006353">
    <property type="term" value="P:DNA-templated transcription termination"/>
    <property type="evidence" value="ECO:0007669"/>
    <property type="project" value="UniProtKB-KW"/>
</dbReference>
<reference evidence="4" key="2">
    <citation type="submission" date="2020-11" db="EMBL/GenBank/DDBJ databases">
        <authorList>
            <person name="Cecchin M."/>
            <person name="Marcolungo L."/>
            <person name="Rossato M."/>
            <person name="Girolomoni L."/>
            <person name="Cosentino E."/>
            <person name="Cuine S."/>
            <person name="Li-Beisson Y."/>
            <person name="Delledonne M."/>
            <person name="Ballottari M."/>
        </authorList>
    </citation>
    <scope>NUCLEOTIDE SEQUENCE</scope>
    <source>
        <strain evidence="4">211/11P</strain>
        <tissue evidence="4">Whole cell</tissue>
    </source>
</reference>
<sequence length="509" mass="56360">MIVALSCAWQVSSRWDGSTQRPSGVGWRASRPAGYGRFSNNRRSWPARPVEQHRLAVTGESASSNGDSGSAAQRLLQLSQQHDTQAAGDRDFYKQLTAEERLARIEMLLQQGVTEETVQRLIERSKGGPYMQSASEGAAVLAVLRGRGCSDAEMNLLLRMKPSVIGRPASSINDVFAALDDMLQLSRPDILRACFQLPSLLTRDSGKLRQRWTWLQAHFGLSEAAVASLAKRMVNSRRVCNLLTYSQDTITARLSGLQRLFELSDAEVSKLYPYLAVLLEADPEQHIRPRWDLYQSLLGKFAPAEKRRFIISPEGLVLPETTIRSVFSGVEQLLGSTAAAQSLLLRSPKSFGAGIKRLATNLGALQQLYGCSLQQAQQVLLSTPQLNAYMLEAPKFQRRVAALTEWYGHASPAAMLLAPGCGPRLWASIWKLGARMAFIRRLRLDRAEPELNTSKLAETTDRFCRAVQVSEEEYAAFEQRWLASPEAAELCRHEGPPRVKVIGATGAEP</sequence>
<dbReference type="GO" id="GO:0003676">
    <property type="term" value="F:nucleic acid binding"/>
    <property type="evidence" value="ECO:0007669"/>
    <property type="project" value="InterPro"/>
</dbReference>
<keyword evidence="5" id="KW-1185">Reference proteome</keyword>
<evidence type="ECO:0000256" key="2">
    <source>
        <dbReference type="ARBA" id="ARBA00022472"/>
    </source>
</evidence>
<keyword evidence="2" id="KW-0804">Transcription</keyword>
<dbReference type="Proteomes" id="UP001055712">
    <property type="component" value="Unassembled WGS sequence"/>
</dbReference>
<proteinExistence type="inferred from homology"/>
<protein>
    <submittedName>
        <fullName evidence="4">Uncharacterized protein</fullName>
    </submittedName>
</protein>
<accession>A0A9D4TEK1</accession>
<evidence type="ECO:0000256" key="1">
    <source>
        <dbReference type="ARBA" id="ARBA00007692"/>
    </source>
</evidence>
<dbReference type="InterPro" id="IPR038538">
    <property type="entry name" value="MTERF_sf"/>
</dbReference>
<keyword evidence="3" id="KW-0809">Transit peptide</keyword>
<dbReference type="Pfam" id="PF02536">
    <property type="entry name" value="mTERF"/>
    <property type="match status" value="1"/>
</dbReference>
<dbReference type="EMBL" id="SIDB01000021">
    <property type="protein sequence ID" value="KAI3423430.1"/>
    <property type="molecule type" value="Genomic_DNA"/>
</dbReference>
<comment type="caution">
    <text evidence="4">The sequence shown here is derived from an EMBL/GenBank/DDBJ whole genome shotgun (WGS) entry which is preliminary data.</text>
</comment>
<organism evidence="4 5">
    <name type="scientific">Chlorella vulgaris</name>
    <name type="common">Green alga</name>
    <dbReference type="NCBI Taxonomy" id="3077"/>
    <lineage>
        <taxon>Eukaryota</taxon>
        <taxon>Viridiplantae</taxon>
        <taxon>Chlorophyta</taxon>
        <taxon>core chlorophytes</taxon>
        <taxon>Trebouxiophyceae</taxon>
        <taxon>Chlorellales</taxon>
        <taxon>Chlorellaceae</taxon>
        <taxon>Chlorella clade</taxon>
        <taxon>Chlorella</taxon>
    </lineage>
</organism>
<keyword evidence="2" id="KW-0805">Transcription regulation</keyword>
<evidence type="ECO:0000313" key="5">
    <source>
        <dbReference type="Proteomes" id="UP001055712"/>
    </source>
</evidence>
<gene>
    <name evidence="4" type="ORF">D9Q98_010646</name>
</gene>
<evidence type="ECO:0000256" key="3">
    <source>
        <dbReference type="ARBA" id="ARBA00022946"/>
    </source>
</evidence>
<keyword evidence="2" id="KW-0806">Transcription termination</keyword>
<dbReference type="AlphaFoldDB" id="A0A9D4TEK1"/>
<reference evidence="4" key="1">
    <citation type="journal article" date="2019" name="Plant J.">
        <title>Chlorella vulgaris genome assembly and annotation reveals the molecular basis for metabolic acclimation to high light conditions.</title>
        <authorList>
            <person name="Cecchin M."/>
            <person name="Marcolungo L."/>
            <person name="Rossato M."/>
            <person name="Girolomoni L."/>
            <person name="Cosentino E."/>
            <person name="Cuine S."/>
            <person name="Li-Beisson Y."/>
            <person name="Delledonne M."/>
            <person name="Ballottari M."/>
        </authorList>
    </citation>
    <scope>NUCLEOTIDE SEQUENCE</scope>
    <source>
        <strain evidence="4">211/11P</strain>
    </source>
</reference>
<dbReference type="InterPro" id="IPR003690">
    <property type="entry name" value="MTERF"/>
</dbReference>
<name>A0A9D4TEK1_CHLVU</name>
<comment type="similarity">
    <text evidence="1">Belongs to the mTERF family.</text>
</comment>
<dbReference type="OrthoDB" id="518699at2759"/>
<dbReference type="Gene3D" id="1.25.70.10">
    <property type="entry name" value="Transcription termination factor 3, mitochondrial"/>
    <property type="match status" value="2"/>
</dbReference>